<dbReference type="Gene3D" id="3.40.30.10">
    <property type="entry name" value="Glutaredoxin"/>
    <property type="match status" value="1"/>
</dbReference>
<dbReference type="RefSeq" id="WP_171303642.1">
    <property type="nucleotide sequence ID" value="NZ_JABFIF010000017.1"/>
</dbReference>
<dbReference type="Pfam" id="PF08534">
    <property type="entry name" value="Redoxin"/>
    <property type="match status" value="1"/>
</dbReference>
<dbReference type="GO" id="GO:0016491">
    <property type="term" value="F:oxidoreductase activity"/>
    <property type="evidence" value="ECO:0007669"/>
    <property type="project" value="InterPro"/>
</dbReference>
<evidence type="ECO:0000256" key="1">
    <source>
        <dbReference type="SAM" id="Coils"/>
    </source>
</evidence>
<dbReference type="PROSITE" id="PS51352">
    <property type="entry name" value="THIOREDOXIN_2"/>
    <property type="match status" value="1"/>
</dbReference>
<feature type="signal peptide" evidence="2">
    <location>
        <begin position="1"/>
        <end position="21"/>
    </location>
</feature>
<name>A0A7Y3XZ17_CLOCO</name>
<protein>
    <submittedName>
        <fullName evidence="4">TlpA family protein disulfide reductase</fullName>
    </submittedName>
</protein>
<comment type="caution">
    <text evidence="4">The sequence shown here is derived from an EMBL/GenBank/DDBJ whole genome shotgun (WGS) entry which is preliminary data.</text>
</comment>
<evidence type="ECO:0000259" key="3">
    <source>
        <dbReference type="PROSITE" id="PS51352"/>
    </source>
</evidence>
<proteinExistence type="predicted"/>
<dbReference type="EMBL" id="JABFIF010000017">
    <property type="protein sequence ID" value="NOH16491.1"/>
    <property type="molecule type" value="Genomic_DNA"/>
</dbReference>
<keyword evidence="2" id="KW-0732">Signal</keyword>
<dbReference type="InterPro" id="IPR036249">
    <property type="entry name" value="Thioredoxin-like_sf"/>
</dbReference>
<feature type="coiled-coil region" evidence="1">
    <location>
        <begin position="80"/>
        <end position="107"/>
    </location>
</feature>
<dbReference type="PROSITE" id="PS51257">
    <property type="entry name" value="PROKAR_LIPOPROTEIN"/>
    <property type="match status" value="1"/>
</dbReference>
<evidence type="ECO:0000256" key="2">
    <source>
        <dbReference type="SAM" id="SignalP"/>
    </source>
</evidence>
<reference evidence="4 5" key="1">
    <citation type="submission" date="2020-05" db="EMBL/GenBank/DDBJ databases">
        <title>Draft genome sequence of Clostridium cochlearium strain AGROS13 isolated from a sheep dairy farm in New Zealand.</title>
        <authorList>
            <person name="Gupta T.B."/>
            <person name="Jauregui R."/>
            <person name="Risson A.N."/>
            <person name="Brightwell G."/>
            <person name="Maclean P."/>
        </authorList>
    </citation>
    <scope>NUCLEOTIDE SEQUENCE [LARGE SCALE GENOMIC DNA]</scope>
    <source>
        <strain evidence="4 5">AGROS13</strain>
    </source>
</reference>
<sequence>MKVIKRIIPILMAIMMTISLAACGSGNTGISQSTAGETEQTKTFPKFQGTDFDGNSVDESLFSKNEVTLLNFWFNGCSACVNEMHALEELNTKLREKNAELVGVNVEAGESDKAFAEAKEILSKQGATYRNLFISGGDEAKEYIGKIFGFPTTVLVDKNGNIIGEPIVGSIEDEKRMDEILKMVDDAKSGKTVSVPKSEATFDDKMTALMTEENNIFLDHKEVWDKVFDNMQKDSAEQAGDIIYAKFLKAQVEKAKDSFSEDELKTLDEDIKRIDEIEKQIQELDSNKDGNK</sequence>
<evidence type="ECO:0000313" key="4">
    <source>
        <dbReference type="EMBL" id="NOH16491.1"/>
    </source>
</evidence>
<evidence type="ECO:0000313" key="5">
    <source>
        <dbReference type="Proteomes" id="UP000528432"/>
    </source>
</evidence>
<gene>
    <name evidence="4" type="ORF">HMJ28_08845</name>
</gene>
<feature type="chain" id="PRO_5030660936" evidence="2">
    <location>
        <begin position="22"/>
        <end position="292"/>
    </location>
</feature>
<dbReference type="Proteomes" id="UP000528432">
    <property type="component" value="Unassembled WGS sequence"/>
</dbReference>
<dbReference type="PANTHER" id="PTHR42852">
    <property type="entry name" value="THIOL:DISULFIDE INTERCHANGE PROTEIN DSBE"/>
    <property type="match status" value="1"/>
</dbReference>
<dbReference type="PANTHER" id="PTHR42852:SF13">
    <property type="entry name" value="PROTEIN DIPZ"/>
    <property type="match status" value="1"/>
</dbReference>
<dbReference type="SUPFAM" id="SSF52833">
    <property type="entry name" value="Thioredoxin-like"/>
    <property type="match status" value="1"/>
</dbReference>
<keyword evidence="1" id="KW-0175">Coiled coil</keyword>
<accession>A0A7Y3XZ17</accession>
<dbReference type="CDD" id="cd02966">
    <property type="entry name" value="TlpA_like_family"/>
    <property type="match status" value="1"/>
</dbReference>
<dbReference type="InterPro" id="IPR013766">
    <property type="entry name" value="Thioredoxin_domain"/>
</dbReference>
<dbReference type="InterPro" id="IPR013740">
    <property type="entry name" value="Redoxin"/>
</dbReference>
<feature type="domain" description="Thioredoxin" evidence="3">
    <location>
        <begin position="38"/>
        <end position="189"/>
    </location>
</feature>
<organism evidence="4 5">
    <name type="scientific">Clostridium cochlearium</name>
    <dbReference type="NCBI Taxonomy" id="1494"/>
    <lineage>
        <taxon>Bacteria</taxon>
        <taxon>Bacillati</taxon>
        <taxon>Bacillota</taxon>
        <taxon>Clostridia</taxon>
        <taxon>Eubacteriales</taxon>
        <taxon>Clostridiaceae</taxon>
        <taxon>Clostridium</taxon>
    </lineage>
</organism>
<dbReference type="AlphaFoldDB" id="A0A7Y3XZ17"/>
<dbReference type="InterPro" id="IPR050553">
    <property type="entry name" value="Thioredoxin_ResA/DsbE_sf"/>
</dbReference>